<accession>A0A7W3NVG2</accession>
<dbReference type="AlphaFoldDB" id="A0A7W3NVG2"/>
<dbReference type="Proteomes" id="UP000577386">
    <property type="component" value="Unassembled WGS sequence"/>
</dbReference>
<dbReference type="EMBL" id="JACJIJ010000002">
    <property type="protein sequence ID" value="MBA9057422.1"/>
    <property type="molecule type" value="Genomic_DNA"/>
</dbReference>
<evidence type="ECO:0000313" key="1">
    <source>
        <dbReference type="EMBL" id="MBA9057422.1"/>
    </source>
</evidence>
<evidence type="ECO:0000313" key="2">
    <source>
        <dbReference type="Proteomes" id="UP000577386"/>
    </source>
</evidence>
<protein>
    <submittedName>
        <fullName evidence="1">Uncharacterized protein</fullName>
    </submittedName>
</protein>
<name>A0A7W3NVG2_STRMR</name>
<proteinExistence type="predicted"/>
<sequence>MHIEHLLRDDSLGLPLLWADPALVAREISGVTRRSVP</sequence>
<organism evidence="1 2">
    <name type="scientific">Streptomyces murinus</name>
    <dbReference type="NCBI Taxonomy" id="33900"/>
    <lineage>
        <taxon>Bacteria</taxon>
        <taxon>Bacillati</taxon>
        <taxon>Actinomycetota</taxon>
        <taxon>Actinomycetes</taxon>
        <taxon>Kitasatosporales</taxon>
        <taxon>Streptomycetaceae</taxon>
        <taxon>Streptomyces</taxon>
    </lineage>
</organism>
<comment type="caution">
    <text evidence="1">The sequence shown here is derived from an EMBL/GenBank/DDBJ whole genome shotgun (WGS) entry which is preliminary data.</text>
</comment>
<reference evidence="1 2" key="1">
    <citation type="submission" date="2020-08" db="EMBL/GenBank/DDBJ databases">
        <title>Sequencing the genomes of 1000 actinobacteria strains.</title>
        <authorList>
            <person name="Klenk H.-P."/>
        </authorList>
    </citation>
    <scope>NUCLEOTIDE SEQUENCE [LARGE SCALE GENOMIC DNA]</scope>
    <source>
        <strain evidence="1 2">DSM 41827</strain>
    </source>
</reference>
<gene>
    <name evidence="1" type="ORF">HDA42_006600</name>
</gene>
<keyword evidence="2" id="KW-1185">Reference proteome</keyword>